<feature type="region of interest" description="Disordered" evidence="2">
    <location>
        <begin position="35"/>
        <end position="115"/>
    </location>
</feature>
<dbReference type="EMBL" id="OBMR01000006">
    <property type="protein sequence ID" value="SOC04025.1"/>
    <property type="molecule type" value="Genomic_DNA"/>
</dbReference>
<keyword evidence="3" id="KW-0732">Signal</keyword>
<dbReference type="PANTHER" id="PTHR45661">
    <property type="entry name" value="SURFACE ANTIGEN"/>
    <property type="match status" value="1"/>
</dbReference>
<evidence type="ECO:0000313" key="5">
    <source>
        <dbReference type="Proteomes" id="UP000219563"/>
    </source>
</evidence>
<dbReference type="PANTHER" id="PTHR45661:SF3">
    <property type="entry name" value="IG-LIKE DOMAIN-CONTAINING PROTEIN"/>
    <property type="match status" value="1"/>
</dbReference>
<gene>
    <name evidence="4" type="ORF">SAMN02910411_1995</name>
</gene>
<dbReference type="Gene3D" id="2.60.40.4270">
    <property type="entry name" value="Listeria-Bacteroides repeat domain"/>
    <property type="match status" value="2"/>
</dbReference>
<feature type="chain" id="PRO_5012176699" evidence="3">
    <location>
        <begin position="29"/>
        <end position="1742"/>
    </location>
</feature>
<evidence type="ECO:0000256" key="2">
    <source>
        <dbReference type="SAM" id="MobiDB-lite"/>
    </source>
</evidence>
<dbReference type="Pfam" id="PF09479">
    <property type="entry name" value="Flg_new"/>
    <property type="match status" value="2"/>
</dbReference>
<accession>A0A285S9S6</accession>
<evidence type="ECO:0000313" key="4">
    <source>
        <dbReference type="EMBL" id="SOC04025.1"/>
    </source>
</evidence>
<dbReference type="Gene3D" id="3.80.10.10">
    <property type="entry name" value="Ribonuclease Inhibitor"/>
    <property type="match status" value="5"/>
</dbReference>
<evidence type="ECO:0000256" key="3">
    <source>
        <dbReference type="SAM" id="SignalP"/>
    </source>
</evidence>
<dbReference type="InterPro" id="IPR032675">
    <property type="entry name" value="LRR_dom_sf"/>
</dbReference>
<dbReference type="InterPro" id="IPR042229">
    <property type="entry name" value="Listeria/Bacterioides_rpt_sf"/>
</dbReference>
<dbReference type="GO" id="GO:0030313">
    <property type="term" value="C:cell envelope"/>
    <property type="evidence" value="ECO:0007669"/>
    <property type="project" value="UniProtKB-SubCell"/>
</dbReference>
<feature type="signal peptide" evidence="3">
    <location>
        <begin position="1"/>
        <end position="28"/>
    </location>
</feature>
<feature type="compositionally biased region" description="Acidic residues" evidence="2">
    <location>
        <begin position="40"/>
        <end position="75"/>
    </location>
</feature>
<organism evidence="4 5">
    <name type="scientific">Pseudobutyrivibrio ruminis DSM 9787</name>
    <dbReference type="NCBI Taxonomy" id="1123011"/>
    <lineage>
        <taxon>Bacteria</taxon>
        <taxon>Bacillati</taxon>
        <taxon>Bacillota</taxon>
        <taxon>Clostridia</taxon>
        <taxon>Lachnospirales</taxon>
        <taxon>Lachnospiraceae</taxon>
        <taxon>Pseudobutyrivibrio</taxon>
    </lineage>
</organism>
<sequence>MNKTLARVLSMALTLAVAFTSINFPVYAADLENETQVQEIENEPSETEEVSEDEADTETEETVPEENAGEQETTPDAEQNVGEEAQTEQPQEEPEEELEEEQEEEQDLVGLQSTDEFEINGTTLTKYNGTGGAVVIPNGITTIGYGAFSGATSVTSVEIPNSVTKIETSAFGNCTGLKSITIPSSVKEIGYRAFALGDGSTETSVVIESKTLTCGTSTFEGRTITSAKLPEGMSSLPALFNHATFTAGYELKLPSTVTKIEQNAFSNTKGLKEVVFNAKLLTIDDYAFSGSSVEVVKFPESLQKIGCQAFCNCNGITEITIPSKVNEIEYQAFMLGSGSAETKVVVKSKALSCGSSTFEGRTITSAELPEGMSSVPQLFNHATFTTGYEFKLPSTVTKIEQYAFSNTKGLSKVVFDDKLQTIDDYAFSGSSVEVVKFPESLQKIGCQTFCNCNGITEITIPSKVNEIEYQAFMLGSGSAETKVVVKSKALSCGSSIFEGRTITSAELPEGMSSVPQLFNHATFTTDYEFKLPSTVTKIEQYAFSNTKGLSKVVFDDKLQTIDDYAFSGSSIEEIKFPESLQTIGFQAFCNCNGITEVTIPSKVSEIETYAFELTNGSTGTTVTIKSKSLTCGSSIFEGRTITSVELPEGMKTMPCLFDNATFDPEVVVKLPSSVTEIGRSAFNRANGLSKVVLGDKVVTIADYAFSNSSIEEIELPETVQTIGFQAFCNCKSLSKVIMGSNIKEIGWDAFNGCDNAYFYVKKGSTTEKTLLKYYKNNSDRITTMNGISYKLNNGEMSGSYPSIYSKDDGSIELTDPTREDYKFVGWYYDAKFTKPAGKHVGDITTIDVSSMNSNITLHAKWDGPYYTVTFDAGTYGELSGESTLEVKNGNTYGTLPTVTVKNEYANQKELLEGWYTEEGELITAETKVTAEAKNQTLYAKYQSVKNSIAAPTVGIWGADEAEDLGTLEATVGDKVYIRCAEDGASLTYSLAYSNENKAEQASYTDEATDAEYTGTFKLAKTGFYKVTAVATFKDKTQTTEVVIHVTEEKADSDLYDTKNANAFWVTYGDEIYDASAIEVPFTGADVALSGYEVYYGKKLLKEGTDYKVTYKNNKAVAAYDAAKAPTIIFTAKGNYTGTIEKSFSIVKGENAVTLAAKNVTVTLEDKTWTFDGQAKEPAVEKVVYKDPKTKKETEISDTDYTVTYANNTNASKKAQVIVTFKGINFCGVVTKTFTINQLDINDASVKIKVDEDVISAQYNANNKTISAIKAIQVKSGDETIYTLKASDYKASVKRTTNSDGTRTEEYTLKGVGNFKGTKKESYDLKKQDFSNVRVLPCVAKQKANFMDETTNAVVAPVWTNKAKNYLPTAYTVVDKYGDVMAINKDYTVSYAVKQPGETQYAPADNKTKYAKDSEVKMTITPKSGSIYTGEPIEATYKLEGSYDLTTLDNLSVTVNDVVYADKANNFNSKIVVVDTRTNTTLKQKTHYTVSYKYTEETKVAGKKNKKSFTNVRDAGEEVKSTDIVPAGTVLTAVITGVGNYDSGEATIEKNFTVGYDINTTKVTVANVTFGENGVAVKPAESDIKVTLKNETVKSSNYDITNFANNTKVGTASFTLVGKGKYVGTKKVTYKIAAKSAKYNVTYDKGLGSLPKNNKSMASTQTAVNGALSANGYVAPAGYEFAGWAYTPQSKLPETADECASMRASLNLPAAKTNTKVIFAVDTENYPVGTDVTLYAWYQLKTK</sequence>
<dbReference type="InterPro" id="IPR053139">
    <property type="entry name" value="Surface_bspA-like"/>
</dbReference>
<dbReference type="InterPro" id="IPR026906">
    <property type="entry name" value="LRR_5"/>
</dbReference>
<proteinExistence type="predicted"/>
<dbReference type="Pfam" id="PF13306">
    <property type="entry name" value="LRR_5"/>
    <property type="match status" value="5"/>
</dbReference>
<dbReference type="Proteomes" id="UP000219563">
    <property type="component" value="Unassembled WGS sequence"/>
</dbReference>
<dbReference type="InterPro" id="IPR013378">
    <property type="entry name" value="InlB-like_B-rpt"/>
</dbReference>
<dbReference type="SUPFAM" id="SSF52058">
    <property type="entry name" value="L domain-like"/>
    <property type="match status" value="1"/>
</dbReference>
<name>A0A285S9S6_9FIRM</name>
<feature type="compositionally biased region" description="Acidic residues" evidence="2">
    <location>
        <begin position="90"/>
        <end position="107"/>
    </location>
</feature>
<dbReference type="NCBIfam" id="TIGR02543">
    <property type="entry name" value="List_Bact_rpt"/>
    <property type="match status" value="1"/>
</dbReference>
<protein>
    <submittedName>
        <fullName evidence="4">Listeria/Bacterioides repeat-containing protein</fullName>
    </submittedName>
</protein>
<comment type="subcellular location">
    <subcellularLocation>
        <location evidence="1">Cell envelope</location>
    </subcellularLocation>
</comment>
<evidence type="ECO:0000256" key="1">
    <source>
        <dbReference type="ARBA" id="ARBA00004196"/>
    </source>
</evidence>
<reference evidence="4 5" key="1">
    <citation type="submission" date="2017-08" db="EMBL/GenBank/DDBJ databases">
        <authorList>
            <person name="de Groot N.N."/>
        </authorList>
    </citation>
    <scope>NUCLEOTIDE SEQUENCE [LARGE SCALE GENOMIC DNA]</scope>
    <source>
        <strain evidence="4 5">DSM 9787</strain>
    </source>
</reference>